<evidence type="ECO:0000259" key="1">
    <source>
        <dbReference type="Pfam" id="PF00144"/>
    </source>
</evidence>
<proteinExistence type="predicted"/>
<dbReference type="PANTHER" id="PTHR43283:SF7">
    <property type="entry name" value="BETA-LACTAMASE-RELATED DOMAIN-CONTAINING PROTEIN"/>
    <property type="match status" value="1"/>
</dbReference>
<gene>
    <name evidence="2" type="ORF">JJN12_10550</name>
</gene>
<feature type="domain" description="Beta-lactamase-related" evidence="1">
    <location>
        <begin position="78"/>
        <end position="325"/>
    </location>
</feature>
<accession>A0ABS1J233</accession>
<evidence type="ECO:0000313" key="3">
    <source>
        <dbReference type="Proteomes" id="UP000604730"/>
    </source>
</evidence>
<sequence>MANFEKALAAIMFDILTGKTGHIGKATFKPEKPRFDWDKADAKPLERSTPEAEGVPTSFLYNLLFELGSAKSELHHFLVLRHGKVICESSFSPYRRGEWHTTYSMSKTFTGMAIGLLYDDGKLKLNDKVVDFFGDLTNLWQMVKFRDMTATNLLTMTTGVNFNEGGSMVGDEWIKGFLSASLKENAGKVFDYNSMNTYMLSAIVSKLAGKPMYEFLQERIFNKLGINQCFWETSPEGVTKGGWGMFIRPEDAAKLGLLYLNKGKWEGEQLISEEYVTMATSKQIENEHFGYGYQLWMGCRAESYLFDGMMGQDVRVYPDLDMIIVNFAGDPVVFHSGEVDAIIEKYMENPEISDKALPPNPMGNVNLSKLISELESGAFGTKPVMAGGWERKGNLRAQISSRNKPHPLKHDFFMWLNGRSYELEDKCQGVFPLLLQLTHNNFTEGISEIGFSYENHTLFIKLKEGDEVHKIKVGFHKPAYSTINLNGEPYNVALKGEYTENEEHENVLKLILCFTEEAASRIMKIHFKANEILLELDETPGKEFISIGLKLSMSQIMNSHFIVKRALGSGADTIVNEAVMRKISPSTRGRLIENAEEN</sequence>
<keyword evidence="3" id="KW-1185">Reference proteome</keyword>
<dbReference type="GO" id="GO:0016787">
    <property type="term" value="F:hydrolase activity"/>
    <property type="evidence" value="ECO:0007669"/>
    <property type="project" value="UniProtKB-KW"/>
</dbReference>
<comment type="caution">
    <text evidence="2">The sequence shown here is derived from an EMBL/GenBank/DDBJ whole genome shotgun (WGS) entry which is preliminary data.</text>
</comment>
<reference evidence="2 3" key="1">
    <citation type="submission" date="2021-01" db="EMBL/GenBank/DDBJ databases">
        <title>Isolation and description of Catonella massiliensis sp. nov., a novel Catonella species, isolated from a stable periodontitis subject.</title>
        <authorList>
            <person name="Antezack A."/>
            <person name="Boxberger M."/>
            <person name="La Scola B."/>
            <person name="Monnet-Corti V."/>
        </authorList>
    </citation>
    <scope>NUCLEOTIDE SEQUENCE [LARGE SCALE GENOMIC DNA]</scope>
    <source>
        <strain evidence="2 3">Marseille-Q4567</strain>
    </source>
</reference>
<dbReference type="Gene3D" id="3.40.710.10">
    <property type="entry name" value="DD-peptidase/beta-lactamase superfamily"/>
    <property type="match status" value="1"/>
</dbReference>
<dbReference type="InterPro" id="IPR012338">
    <property type="entry name" value="Beta-lactam/transpept-like"/>
</dbReference>
<dbReference type="Proteomes" id="UP000604730">
    <property type="component" value="Unassembled WGS sequence"/>
</dbReference>
<dbReference type="RefSeq" id="WP_208429643.1">
    <property type="nucleotide sequence ID" value="NZ_JAEPRJ010000001.1"/>
</dbReference>
<evidence type="ECO:0000313" key="2">
    <source>
        <dbReference type="EMBL" id="MBK5898211.1"/>
    </source>
</evidence>
<dbReference type="SUPFAM" id="SSF56601">
    <property type="entry name" value="beta-lactamase/transpeptidase-like"/>
    <property type="match status" value="1"/>
</dbReference>
<dbReference type="PANTHER" id="PTHR43283">
    <property type="entry name" value="BETA-LACTAMASE-RELATED"/>
    <property type="match status" value="1"/>
</dbReference>
<dbReference type="InterPro" id="IPR001466">
    <property type="entry name" value="Beta-lactam-related"/>
</dbReference>
<name>A0ABS1J233_9FIRM</name>
<dbReference type="EMBL" id="JAEPRJ010000001">
    <property type="protein sequence ID" value="MBK5898211.1"/>
    <property type="molecule type" value="Genomic_DNA"/>
</dbReference>
<organism evidence="2 3">
    <name type="scientific">Catonella massiliensis</name>
    <dbReference type="NCBI Taxonomy" id="2799636"/>
    <lineage>
        <taxon>Bacteria</taxon>
        <taxon>Bacillati</taxon>
        <taxon>Bacillota</taxon>
        <taxon>Clostridia</taxon>
        <taxon>Lachnospirales</taxon>
        <taxon>Lachnospiraceae</taxon>
        <taxon>Catonella</taxon>
    </lineage>
</organism>
<dbReference type="InterPro" id="IPR050789">
    <property type="entry name" value="Diverse_Enzym_Activities"/>
</dbReference>
<keyword evidence="2" id="KW-0378">Hydrolase</keyword>
<protein>
    <submittedName>
        <fullName evidence="2">Serine hydrolase</fullName>
    </submittedName>
</protein>
<dbReference type="Pfam" id="PF00144">
    <property type="entry name" value="Beta-lactamase"/>
    <property type="match status" value="1"/>
</dbReference>